<dbReference type="EMBL" id="FMZE01000001">
    <property type="protein sequence ID" value="SDC07072.1"/>
    <property type="molecule type" value="Genomic_DNA"/>
</dbReference>
<dbReference type="AlphaFoldDB" id="A0A222VMS6"/>
<dbReference type="InterPro" id="IPR011059">
    <property type="entry name" value="Metal-dep_hydrolase_composite"/>
</dbReference>
<dbReference type="InterPro" id="IPR050378">
    <property type="entry name" value="Metallo-dep_Hydrolases_sf"/>
</dbReference>
<name>A0A222VMS6_9PSEU</name>
<gene>
    <name evidence="1" type="ORF">SAMN05421630_101312</name>
</gene>
<dbReference type="RefSeq" id="WP_091795378.1">
    <property type="nucleotide sequence ID" value="NZ_CP016353.1"/>
</dbReference>
<proteinExistence type="predicted"/>
<dbReference type="OrthoDB" id="9763537at2"/>
<dbReference type="KEGG" id="pmad:BAY61_09755"/>
<dbReference type="Proteomes" id="UP000199494">
    <property type="component" value="Unassembled WGS sequence"/>
</dbReference>
<dbReference type="SUPFAM" id="SSF51556">
    <property type="entry name" value="Metallo-dependent hydrolases"/>
    <property type="match status" value="1"/>
</dbReference>
<dbReference type="SUPFAM" id="SSF51338">
    <property type="entry name" value="Composite domain of metallo-dependent hydrolases"/>
    <property type="match status" value="1"/>
</dbReference>
<dbReference type="Gene3D" id="3.20.20.140">
    <property type="entry name" value="Metal-dependent hydrolases"/>
    <property type="match status" value="2"/>
</dbReference>
<keyword evidence="2" id="KW-1185">Reference proteome</keyword>
<accession>A0A222VMS6</accession>
<dbReference type="PANTHER" id="PTHR11647:SF1">
    <property type="entry name" value="COLLAPSIN RESPONSE MEDIATOR PROTEIN"/>
    <property type="match status" value="1"/>
</dbReference>
<protein>
    <submittedName>
        <fullName evidence="1">Dihydroorotase</fullName>
    </submittedName>
</protein>
<dbReference type="STRING" id="530584.SAMN05421630_101312"/>
<sequence length="486" mass="51109">MPGALDLLIRNARVVDADGDQGVRDVAIREGVIVAVEPEIATRALREIDASGLTLLPGVVDSHVHLTDLAAGDRVTKRSPAHERLARAGVTTAVEFFDFETVLDQWHASSAGLTILGLQGLPAYTDSTPLARITDDVASALREGAIGIKLLGGHFPSSPDASAHAIAEGEQAGCYVAFHAGTTANGSNLDGMREALQLADGKPLHLAHTNAYLRGAVLDLVEENTTALRWLSEHPQVVSEAHLAPLNLCVGAMEGDRFTDHIVVNCLRLGGYPPERRGLLAAFADGFAYCLRQDAVAATPVTGDEGRAVWEADPEHTSLCFPVNRRLSGFMQSSARTAADGTLRYEGAGEFVVDAISSDGGYWRNLILDQGLALVQFGALSLAQLAHKTSRAPAALFGIPGKGSIAPGADADIVGVDRGRREVRFTIAAGAVIFDGERVVGSGGAVLTTEHGGAALRERNIPHRVLDLEASEFLRRGKSGGRLGGA</sequence>
<organism evidence="1 2">
    <name type="scientific">Prauserella marina</name>
    <dbReference type="NCBI Taxonomy" id="530584"/>
    <lineage>
        <taxon>Bacteria</taxon>
        <taxon>Bacillati</taxon>
        <taxon>Actinomycetota</taxon>
        <taxon>Actinomycetes</taxon>
        <taxon>Pseudonocardiales</taxon>
        <taxon>Pseudonocardiaceae</taxon>
        <taxon>Prauserella</taxon>
    </lineage>
</organism>
<dbReference type="PANTHER" id="PTHR11647">
    <property type="entry name" value="HYDRANTOINASE/DIHYDROPYRIMIDINASE FAMILY MEMBER"/>
    <property type="match status" value="1"/>
</dbReference>
<dbReference type="InterPro" id="IPR032466">
    <property type="entry name" value="Metal_Hydrolase"/>
</dbReference>
<reference evidence="1 2" key="1">
    <citation type="submission" date="2016-10" db="EMBL/GenBank/DDBJ databases">
        <authorList>
            <person name="de Groot N.N."/>
        </authorList>
    </citation>
    <scope>NUCLEOTIDE SEQUENCE [LARGE SCALE GENOMIC DNA]</scope>
    <source>
        <strain evidence="1 2">CGMCC 4.5506</strain>
    </source>
</reference>
<evidence type="ECO:0000313" key="1">
    <source>
        <dbReference type="EMBL" id="SDC07072.1"/>
    </source>
</evidence>
<evidence type="ECO:0000313" key="2">
    <source>
        <dbReference type="Proteomes" id="UP000199494"/>
    </source>
</evidence>
<dbReference type="GO" id="GO:0016810">
    <property type="term" value="F:hydrolase activity, acting on carbon-nitrogen (but not peptide) bonds"/>
    <property type="evidence" value="ECO:0007669"/>
    <property type="project" value="InterPro"/>
</dbReference>